<dbReference type="PROSITE" id="PS50928">
    <property type="entry name" value="ABC_TM1"/>
    <property type="match status" value="1"/>
</dbReference>
<keyword evidence="2 6" id="KW-0813">Transport</keyword>
<dbReference type="PANTHER" id="PTHR30177:SF33">
    <property type="entry name" value="POSSIBLE OSMOPROTECTANT (GLYCINE BETAINE_CARNITINE_CHOLINE_L-PROLINE) TRANSPORT INTEGRAL MEMBRANE PROTEIN ABC TRANSPORTER PROZ"/>
    <property type="match status" value="1"/>
</dbReference>
<dbReference type="GO" id="GO:0031460">
    <property type="term" value="P:glycine betaine transport"/>
    <property type="evidence" value="ECO:0007669"/>
    <property type="project" value="TreeGrafter"/>
</dbReference>
<feature type="transmembrane region" description="Helical" evidence="6">
    <location>
        <begin position="141"/>
        <end position="167"/>
    </location>
</feature>
<evidence type="ECO:0000256" key="1">
    <source>
        <dbReference type="ARBA" id="ARBA00004141"/>
    </source>
</evidence>
<name>A0A6H9WSE8_9MICO</name>
<organism evidence="8 9">
    <name type="scientific">Pseudoclavibacter endophyticus</name>
    <dbReference type="NCBI Taxonomy" id="1778590"/>
    <lineage>
        <taxon>Bacteria</taxon>
        <taxon>Bacillati</taxon>
        <taxon>Actinomycetota</taxon>
        <taxon>Actinomycetes</taxon>
        <taxon>Micrococcales</taxon>
        <taxon>Microbacteriaceae</taxon>
        <taxon>Pseudoclavibacter</taxon>
    </lineage>
</organism>
<dbReference type="InterPro" id="IPR051204">
    <property type="entry name" value="ABC_transp_perm/SBD"/>
</dbReference>
<dbReference type="SUPFAM" id="SSF161098">
    <property type="entry name" value="MetI-like"/>
    <property type="match status" value="1"/>
</dbReference>
<dbReference type="InterPro" id="IPR035906">
    <property type="entry name" value="MetI-like_sf"/>
</dbReference>
<feature type="domain" description="ABC transmembrane type-1" evidence="7">
    <location>
        <begin position="27"/>
        <end position="206"/>
    </location>
</feature>
<feature type="transmembrane region" description="Helical" evidence="6">
    <location>
        <begin position="188"/>
        <end position="209"/>
    </location>
</feature>
<evidence type="ECO:0000256" key="6">
    <source>
        <dbReference type="RuleBase" id="RU363032"/>
    </source>
</evidence>
<gene>
    <name evidence="8" type="ORF">F8O04_03020</name>
</gene>
<protein>
    <submittedName>
        <fullName evidence="8">ABC transporter permease subunit</fullName>
    </submittedName>
</protein>
<dbReference type="Gene3D" id="1.10.3720.10">
    <property type="entry name" value="MetI-like"/>
    <property type="match status" value="1"/>
</dbReference>
<comment type="subcellular location">
    <subcellularLocation>
        <location evidence="6">Cell membrane</location>
        <topology evidence="6">Multi-pass membrane protein</topology>
    </subcellularLocation>
    <subcellularLocation>
        <location evidence="1">Membrane</location>
        <topology evidence="1">Multi-pass membrane protein</topology>
    </subcellularLocation>
</comment>
<dbReference type="Pfam" id="PF00528">
    <property type="entry name" value="BPD_transp_1"/>
    <property type="match status" value="1"/>
</dbReference>
<keyword evidence="3 6" id="KW-0812">Transmembrane</keyword>
<reference evidence="8 9" key="1">
    <citation type="submission" date="2019-09" db="EMBL/GenBank/DDBJ databases">
        <title>Phylogeny of genus Pseudoclavibacter and closely related genus.</title>
        <authorList>
            <person name="Li Y."/>
        </authorList>
    </citation>
    <scope>NUCLEOTIDE SEQUENCE [LARGE SCALE GENOMIC DNA]</scope>
    <source>
        <strain evidence="8 9">EGI 60007</strain>
    </source>
</reference>
<evidence type="ECO:0000256" key="3">
    <source>
        <dbReference type="ARBA" id="ARBA00022692"/>
    </source>
</evidence>
<proteinExistence type="inferred from homology"/>
<keyword evidence="4 6" id="KW-1133">Transmembrane helix</keyword>
<feature type="transmembrane region" description="Helical" evidence="6">
    <location>
        <begin position="59"/>
        <end position="87"/>
    </location>
</feature>
<evidence type="ECO:0000256" key="5">
    <source>
        <dbReference type="ARBA" id="ARBA00023136"/>
    </source>
</evidence>
<dbReference type="InterPro" id="IPR000515">
    <property type="entry name" value="MetI-like"/>
</dbReference>
<evidence type="ECO:0000256" key="2">
    <source>
        <dbReference type="ARBA" id="ARBA00022448"/>
    </source>
</evidence>
<evidence type="ECO:0000313" key="9">
    <source>
        <dbReference type="Proteomes" id="UP000431744"/>
    </source>
</evidence>
<dbReference type="GO" id="GO:0055085">
    <property type="term" value="P:transmembrane transport"/>
    <property type="evidence" value="ECO:0007669"/>
    <property type="project" value="InterPro"/>
</dbReference>
<sequence length="244" mass="24731">MSILLDALAWLVDPANWSGASGIPARVGEHLLIVLATIALAGAVAWPLGAFVGHARRGAAAVAAVTGAARAIPTLGLLTLFGLWLGIGLGAPLIALVVLAIPSLLAGTYAGMHAIAPDIPAAASAIGMTPLQVVARVELPLALPVIIGGLRAATLQVVATATLAAYISDLGVGRYIFAGLKLADYGRMLGGAIVVIVIALALELILALAQRLAVTRVANPAAAFRRHDRIGAIADRPAIERTLT</sequence>
<evidence type="ECO:0000259" key="7">
    <source>
        <dbReference type="PROSITE" id="PS50928"/>
    </source>
</evidence>
<feature type="transmembrane region" description="Helical" evidence="6">
    <location>
        <begin position="93"/>
        <end position="112"/>
    </location>
</feature>
<comment type="caution">
    <text evidence="8">The sequence shown here is derived from an EMBL/GenBank/DDBJ whole genome shotgun (WGS) entry which is preliminary data.</text>
</comment>
<accession>A0A6H9WSE8</accession>
<feature type="transmembrane region" description="Helical" evidence="6">
    <location>
        <begin position="30"/>
        <end position="52"/>
    </location>
</feature>
<dbReference type="RefSeq" id="WP_158027856.1">
    <property type="nucleotide sequence ID" value="NZ_BMHG01000001.1"/>
</dbReference>
<dbReference type="PANTHER" id="PTHR30177">
    <property type="entry name" value="GLYCINE BETAINE/L-PROLINE TRANSPORT SYSTEM PERMEASE PROTEIN PROW"/>
    <property type="match status" value="1"/>
</dbReference>
<evidence type="ECO:0000256" key="4">
    <source>
        <dbReference type="ARBA" id="ARBA00022989"/>
    </source>
</evidence>
<dbReference type="OrthoDB" id="5244012at2"/>
<dbReference type="AlphaFoldDB" id="A0A6H9WSE8"/>
<dbReference type="EMBL" id="WBJY01000001">
    <property type="protein sequence ID" value="KAB1649264.1"/>
    <property type="molecule type" value="Genomic_DNA"/>
</dbReference>
<keyword evidence="9" id="KW-1185">Reference proteome</keyword>
<evidence type="ECO:0000313" key="8">
    <source>
        <dbReference type="EMBL" id="KAB1649264.1"/>
    </source>
</evidence>
<dbReference type="GO" id="GO:0005886">
    <property type="term" value="C:plasma membrane"/>
    <property type="evidence" value="ECO:0007669"/>
    <property type="project" value="UniProtKB-SubCell"/>
</dbReference>
<comment type="similarity">
    <text evidence="6">Belongs to the binding-protein-dependent transport system permease family.</text>
</comment>
<dbReference type="Proteomes" id="UP000431744">
    <property type="component" value="Unassembled WGS sequence"/>
</dbReference>
<keyword evidence="5 6" id="KW-0472">Membrane</keyword>